<comment type="caution">
    <text evidence="1">The sequence shown here is derived from an EMBL/GenBank/DDBJ whole genome shotgun (WGS) entry which is preliminary data.</text>
</comment>
<dbReference type="EMBL" id="BMAO01037549">
    <property type="protein sequence ID" value="GFR18553.1"/>
    <property type="molecule type" value="Genomic_DNA"/>
</dbReference>
<proteinExistence type="predicted"/>
<sequence length="89" mass="9927">MFTRGHRNMCERDSLNSNMYDTGRSRLTLTATLKKDSSNPSKVNRIPAIAQQLRNCGLSASNVADTASSRGPYHCKECSYCSLTIVRRL</sequence>
<dbReference type="AlphaFoldDB" id="A0A8X6H823"/>
<keyword evidence="2" id="KW-1185">Reference proteome</keyword>
<accession>A0A8X6H823</accession>
<evidence type="ECO:0000313" key="1">
    <source>
        <dbReference type="EMBL" id="GFR18553.1"/>
    </source>
</evidence>
<gene>
    <name evidence="1" type="ORF">TNCT_502541</name>
</gene>
<protein>
    <submittedName>
        <fullName evidence="1">Uncharacterized protein</fullName>
    </submittedName>
</protein>
<reference evidence="1" key="1">
    <citation type="submission" date="2020-07" db="EMBL/GenBank/DDBJ databases">
        <title>Multicomponent nature underlies the extraordinary mechanical properties of spider dragline silk.</title>
        <authorList>
            <person name="Kono N."/>
            <person name="Nakamura H."/>
            <person name="Mori M."/>
            <person name="Yoshida Y."/>
            <person name="Ohtoshi R."/>
            <person name="Malay A.D."/>
            <person name="Moran D.A.P."/>
            <person name="Tomita M."/>
            <person name="Numata K."/>
            <person name="Arakawa K."/>
        </authorList>
    </citation>
    <scope>NUCLEOTIDE SEQUENCE</scope>
</reference>
<organism evidence="1 2">
    <name type="scientific">Trichonephila clavata</name>
    <name type="common">Joro spider</name>
    <name type="synonym">Nephila clavata</name>
    <dbReference type="NCBI Taxonomy" id="2740835"/>
    <lineage>
        <taxon>Eukaryota</taxon>
        <taxon>Metazoa</taxon>
        <taxon>Ecdysozoa</taxon>
        <taxon>Arthropoda</taxon>
        <taxon>Chelicerata</taxon>
        <taxon>Arachnida</taxon>
        <taxon>Araneae</taxon>
        <taxon>Araneomorphae</taxon>
        <taxon>Entelegynae</taxon>
        <taxon>Araneoidea</taxon>
        <taxon>Nephilidae</taxon>
        <taxon>Trichonephila</taxon>
    </lineage>
</organism>
<dbReference type="Proteomes" id="UP000887116">
    <property type="component" value="Unassembled WGS sequence"/>
</dbReference>
<name>A0A8X6H823_TRICU</name>
<evidence type="ECO:0000313" key="2">
    <source>
        <dbReference type="Proteomes" id="UP000887116"/>
    </source>
</evidence>